<dbReference type="InterPro" id="IPR036582">
    <property type="entry name" value="Mao_N_sf"/>
</dbReference>
<evidence type="ECO:0000313" key="4">
    <source>
        <dbReference type="EMBL" id="SHG94795.1"/>
    </source>
</evidence>
<name>A0A1M5NZB3_9FIRM</name>
<sequence length="296" mass="31314">MKKRWIVMVAIMMLLAFTAGAVAGSTSQVIQATLAHDFKFMLNGKAWTPQIDGKNLSPIVYEGRTYLPARPLAEALGVKIDWDKSTKTVIIGEAPVVVEEPKPEPKPEPQPEQPKEEPKEEAPAIASADDAAKAIVKAFAPVNAKISISGLVAGMVKVGAEATASIAADGKANANIKGDAGPLGQSDVNAPLCPYSELIYGPEGEALKVVAGAAFADKGDVYVITVTGNTPASLLNMLNKVNDKATWSEVKGTAEITVDKKTNRVTKIIIKNGTAKVKTMLGEKEATFEATFTYSY</sequence>
<proteinExistence type="predicted"/>
<dbReference type="STRING" id="1123382.SAMN02745221_01332"/>
<dbReference type="InterPro" id="IPR012854">
    <property type="entry name" value="Cu_amine_oxidase-like_N"/>
</dbReference>
<feature type="region of interest" description="Disordered" evidence="1">
    <location>
        <begin position="93"/>
        <end position="124"/>
    </location>
</feature>
<dbReference type="EMBL" id="FQWY01000019">
    <property type="protein sequence ID" value="SHG94795.1"/>
    <property type="molecule type" value="Genomic_DNA"/>
</dbReference>
<dbReference type="OrthoDB" id="2082094at2"/>
<protein>
    <submittedName>
        <fullName evidence="4">Copper amine oxidase N-terminal domain-containing protein</fullName>
    </submittedName>
</protein>
<reference evidence="5" key="1">
    <citation type="submission" date="2016-11" db="EMBL/GenBank/DDBJ databases">
        <authorList>
            <person name="Varghese N."/>
            <person name="Submissions S."/>
        </authorList>
    </citation>
    <scope>NUCLEOTIDE SEQUENCE [LARGE SCALE GENOMIC DNA]</scope>
    <source>
        <strain evidence="5">DSM 11003</strain>
    </source>
</reference>
<accession>A0A1M5NZB3</accession>
<feature type="compositionally biased region" description="Basic and acidic residues" evidence="1">
    <location>
        <begin position="99"/>
        <end position="122"/>
    </location>
</feature>
<dbReference type="Proteomes" id="UP000242329">
    <property type="component" value="Unassembled WGS sequence"/>
</dbReference>
<keyword evidence="5" id="KW-1185">Reference proteome</keyword>
<feature type="chain" id="PRO_5039120918" evidence="2">
    <location>
        <begin position="24"/>
        <end position="296"/>
    </location>
</feature>
<evidence type="ECO:0000256" key="1">
    <source>
        <dbReference type="SAM" id="MobiDB-lite"/>
    </source>
</evidence>
<dbReference type="AlphaFoldDB" id="A0A1M5NZB3"/>
<gene>
    <name evidence="4" type="ORF">SAMN02745221_01332</name>
</gene>
<evidence type="ECO:0000259" key="3">
    <source>
        <dbReference type="Pfam" id="PF07833"/>
    </source>
</evidence>
<organism evidence="4 5">
    <name type="scientific">Thermosyntropha lipolytica DSM 11003</name>
    <dbReference type="NCBI Taxonomy" id="1123382"/>
    <lineage>
        <taxon>Bacteria</taxon>
        <taxon>Bacillati</taxon>
        <taxon>Bacillota</taxon>
        <taxon>Clostridia</taxon>
        <taxon>Eubacteriales</taxon>
        <taxon>Syntrophomonadaceae</taxon>
        <taxon>Thermosyntropha</taxon>
    </lineage>
</organism>
<feature type="signal peptide" evidence="2">
    <location>
        <begin position="1"/>
        <end position="23"/>
    </location>
</feature>
<evidence type="ECO:0000313" key="5">
    <source>
        <dbReference type="Proteomes" id="UP000242329"/>
    </source>
</evidence>
<dbReference type="SUPFAM" id="SSF55383">
    <property type="entry name" value="Copper amine oxidase, domain N"/>
    <property type="match status" value="1"/>
</dbReference>
<feature type="domain" description="Copper amine oxidase-like N-terminal" evidence="3">
    <location>
        <begin position="56"/>
        <end position="92"/>
    </location>
</feature>
<dbReference type="RefSeq" id="WP_073091870.1">
    <property type="nucleotide sequence ID" value="NZ_FQWY01000019.1"/>
</dbReference>
<keyword evidence="2" id="KW-0732">Signal</keyword>
<dbReference type="Pfam" id="PF07833">
    <property type="entry name" value="Cu_amine_oxidN1"/>
    <property type="match status" value="1"/>
</dbReference>
<evidence type="ECO:0000256" key="2">
    <source>
        <dbReference type="SAM" id="SignalP"/>
    </source>
</evidence>